<dbReference type="GO" id="GO:0016787">
    <property type="term" value="F:hydrolase activity"/>
    <property type="evidence" value="ECO:0007669"/>
    <property type="project" value="UniProtKB-KW"/>
</dbReference>
<sequence>MNMQQINEHNYVFLSSVNIGYVHEGNQGMIIDAAIDKSSIRKVVRQIEAQNLPITHLLITHAHSDHYGGAKYLQDVYNVKVIAPKFEATILQHPILEPTYLFMGNDPLDELRNKFLEGPSIEADIVIDEGDHQIDEFQFEAIATPGHSYNQLAIRIHDTLFAADSYFGEKELHKHKIPYITSVYKTMDSLEKLKSFSANGAVPGHGNYEENFIKTIERNIEYHQDLLHRLYCIIQDKQPISHEELVSIFCDEMSVNASQLSMFLLFRTAATAYITALIQQEKIDHYIQRHRWMFQIKEEEGT</sequence>
<protein>
    <submittedName>
        <fullName evidence="2">Glyoxylase-like metal-dependent hydrolase (Beta-lactamase superfamily II)</fullName>
    </submittedName>
</protein>
<comment type="caution">
    <text evidence="2">The sequence shown here is derived from an EMBL/GenBank/DDBJ whole genome shotgun (WGS) entry which is preliminary data.</text>
</comment>
<proteinExistence type="predicted"/>
<dbReference type="InterPro" id="IPR001279">
    <property type="entry name" value="Metallo-B-lactamas"/>
</dbReference>
<dbReference type="InterPro" id="IPR050855">
    <property type="entry name" value="NDM-1-like"/>
</dbReference>
<dbReference type="InterPro" id="IPR036866">
    <property type="entry name" value="RibonucZ/Hydroxyglut_hydro"/>
</dbReference>
<name>A0A3N5B4U1_9BACI</name>
<evidence type="ECO:0000313" key="3">
    <source>
        <dbReference type="Proteomes" id="UP000276443"/>
    </source>
</evidence>
<accession>A0A3N5B4U1</accession>
<keyword evidence="2" id="KW-0378">Hydrolase</keyword>
<evidence type="ECO:0000313" key="2">
    <source>
        <dbReference type="EMBL" id="RPF52129.1"/>
    </source>
</evidence>
<dbReference type="OrthoDB" id="11380at2"/>
<gene>
    <name evidence="2" type="ORF">EDC24_2119</name>
</gene>
<dbReference type="PANTHER" id="PTHR42951">
    <property type="entry name" value="METALLO-BETA-LACTAMASE DOMAIN-CONTAINING"/>
    <property type="match status" value="1"/>
</dbReference>
<dbReference type="SUPFAM" id="SSF56281">
    <property type="entry name" value="Metallo-hydrolase/oxidoreductase"/>
    <property type="match status" value="1"/>
</dbReference>
<dbReference type="Proteomes" id="UP000276443">
    <property type="component" value="Unassembled WGS sequence"/>
</dbReference>
<feature type="domain" description="Metallo-beta-lactamase" evidence="1">
    <location>
        <begin position="16"/>
        <end position="205"/>
    </location>
</feature>
<dbReference type="Pfam" id="PF00753">
    <property type="entry name" value="Lactamase_B"/>
    <property type="match status" value="1"/>
</dbReference>
<dbReference type="Gene3D" id="3.60.15.10">
    <property type="entry name" value="Ribonuclease Z/Hydroxyacylglutathione hydrolase-like"/>
    <property type="match status" value="1"/>
</dbReference>
<dbReference type="CDD" id="cd07743">
    <property type="entry name" value="metallo-hydrolase-like_MBL-fold"/>
    <property type="match status" value="1"/>
</dbReference>
<reference evidence="2 3" key="1">
    <citation type="submission" date="2018-11" db="EMBL/GenBank/DDBJ databases">
        <title>Genomic Encyclopedia of Type Strains, Phase IV (KMG-IV): sequencing the most valuable type-strain genomes for metagenomic binning, comparative biology and taxonomic classification.</title>
        <authorList>
            <person name="Goeker M."/>
        </authorList>
    </citation>
    <scope>NUCLEOTIDE SEQUENCE [LARGE SCALE GENOMIC DNA]</scope>
    <source>
        <strain evidence="2 3">DSM 18090</strain>
    </source>
</reference>
<dbReference type="EMBL" id="RKRF01000010">
    <property type="protein sequence ID" value="RPF52129.1"/>
    <property type="molecule type" value="Genomic_DNA"/>
</dbReference>
<dbReference type="SMART" id="SM00849">
    <property type="entry name" value="Lactamase_B"/>
    <property type="match status" value="1"/>
</dbReference>
<keyword evidence="3" id="KW-1185">Reference proteome</keyword>
<dbReference type="RefSeq" id="WP_124222292.1">
    <property type="nucleotide sequence ID" value="NZ_RKRF01000010.1"/>
</dbReference>
<dbReference type="PANTHER" id="PTHR42951:SF14">
    <property type="entry name" value="METALLO-BETA-LACTAMASE SUPERFAMILY PROTEIN"/>
    <property type="match status" value="1"/>
</dbReference>
<organism evidence="2 3">
    <name type="scientific">Aquisalibacillus elongatus</name>
    <dbReference type="NCBI Taxonomy" id="485577"/>
    <lineage>
        <taxon>Bacteria</taxon>
        <taxon>Bacillati</taxon>
        <taxon>Bacillota</taxon>
        <taxon>Bacilli</taxon>
        <taxon>Bacillales</taxon>
        <taxon>Bacillaceae</taxon>
        <taxon>Aquisalibacillus</taxon>
    </lineage>
</organism>
<dbReference type="AlphaFoldDB" id="A0A3N5B4U1"/>
<evidence type="ECO:0000259" key="1">
    <source>
        <dbReference type="SMART" id="SM00849"/>
    </source>
</evidence>